<name>A0A380ZZY3_9FLAO</name>
<dbReference type="InterPro" id="IPR009279">
    <property type="entry name" value="Portal_Mu"/>
</dbReference>
<organism evidence="1 2">
    <name type="scientific">Bergeyella zoohelcum</name>
    <dbReference type="NCBI Taxonomy" id="1015"/>
    <lineage>
        <taxon>Bacteria</taxon>
        <taxon>Pseudomonadati</taxon>
        <taxon>Bacteroidota</taxon>
        <taxon>Flavobacteriia</taxon>
        <taxon>Flavobacteriales</taxon>
        <taxon>Weeksellaceae</taxon>
        <taxon>Bergeyella</taxon>
    </lineage>
</organism>
<reference evidence="1 2" key="1">
    <citation type="submission" date="2018-06" db="EMBL/GenBank/DDBJ databases">
        <authorList>
            <consortium name="Pathogen Informatics"/>
            <person name="Doyle S."/>
        </authorList>
    </citation>
    <scope>NUCLEOTIDE SEQUENCE [LARGE SCALE GENOMIC DNA]</scope>
    <source>
        <strain evidence="1 2">NCTC11661</strain>
    </source>
</reference>
<sequence>MAKSHKPKANLLQPTRNIVPKAMARTRADVMVWKNALAMAENVDNPKLFPYYNLVKDMMLDAHLTSQMQNRKLKTISANFVLQNTNGETHQKLTDELQKSVWFNQIIEHILDSVYYGYTLIEFNREAKKESPIITLVPRQNVIPQKGIVVKDYTDDKGMDYLNASEYGLWLLDFGTPNDLGLINKAIPHILFSRFAQSCWSELCEIYGIPPRVMKTNTRDMNALRRAEKMMTDMGAAAWFIIDESEKFEWAQTGMPATGQVYDGLIKLCRDNISLLISGAIIGQDTKFGSKGKEISSQEALQDLVDADQTMVEQYMNEKVLPALYNIGVLPDGLRFQYDQVEDLGELFDRTIKLLPYKNIPDEWIKDKFGIEVQGERVAPSGNQLHFDSFFD</sequence>
<proteinExistence type="predicted"/>
<dbReference type="Pfam" id="PF06074">
    <property type="entry name" value="Portal_Mu"/>
    <property type="match status" value="1"/>
</dbReference>
<dbReference type="AlphaFoldDB" id="A0A380ZZY3"/>
<evidence type="ECO:0000313" key="1">
    <source>
        <dbReference type="EMBL" id="SUV53140.1"/>
    </source>
</evidence>
<dbReference type="EMBL" id="UFTJ01000005">
    <property type="protein sequence ID" value="SUV53140.1"/>
    <property type="molecule type" value="Genomic_DNA"/>
</dbReference>
<gene>
    <name evidence="1" type="ORF">NCTC11661_02287</name>
</gene>
<accession>A0A380ZZY3</accession>
<evidence type="ECO:0000313" key="2">
    <source>
        <dbReference type="Proteomes" id="UP000255515"/>
    </source>
</evidence>
<dbReference type="Proteomes" id="UP000255515">
    <property type="component" value="Unassembled WGS sequence"/>
</dbReference>
<dbReference type="RefSeq" id="WP_002688528.1">
    <property type="nucleotide sequence ID" value="NZ_UFTJ01000005.1"/>
</dbReference>
<protein>
    <submittedName>
        <fullName evidence="1">Mu-like prophage protein gp29</fullName>
    </submittedName>
</protein>